<feature type="region of interest" description="Disordered" evidence="1">
    <location>
        <begin position="455"/>
        <end position="474"/>
    </location>
</feature>
<keyword evidence="2" id="KW-0472">Membrane</keyword>
<dbReference type="EMBL" id="DVON01000232">
    <property type="protein sequence ID" value="HIV13651.1"/>
    <property type="molecule type" value="Genomic_DNA"/>
</dbReference>
<feature type="compositionally biased region" description="Low complexity" evidence="1">
    <location>
        <begin position="398"/>
        <end position="446"/>
    </location>
</feature>
<dbReference type="Gene3D" id="3.40.140.10">
    <property type="entry name" value="Cytidine Deaminase, domain 2"/>
    <property type="match status" value="1"/>
</dbReference>
<comment type="caution">
    <text evidence="4">The sequence shown here is derived from an EMBL/GenBank/DDBJ whole genome shotgun (WGS) entry which is preliminary data.</text>
</comment>
<protein>
    <submittedName>
        <fullName evidence="4">LysM peptidoglycan-binding domain-containing protein</fullName>
    </submittedName>
</protein>
<dbReference type="SMART" id="SM00257">
    <property type="entry name" value="LysM"/>
    <property type="match status" value="1"/>
</dbReference>
<feature type="compositionally biased region" description="Gly residues" evidence="1">
    <location>
        <begin position="349"/>
        <end position="358"/>
    </location>
</feature>
<feature type="compositionally biased region" description="Low complexity" evidence="1">
    <location>
        <begin position="359"/>
        <end position="379"/>
    </location>
</feature>
<proteinExistence type="predicted"/>
<dbReference type="Pfam" id="PF01476">
    <property type="entry name" value="LysM"/>
    <property type="match status" value="1"/>
</dbReference>
<dbReference type="Proteomes" id="UP000886723">
    <property type="component" value="Unassembled WGS sequence"/>
</dbReference>
<accession>A0A9D1NVL8</accession>
<dbReference type="Gene3D" id="3.10.350.10">
    <property type="entry name" value="LysM domain"/>
    <property type="match status" value="1"/>
</dbReference>
<reference evidence="4" key="2">
    <citation type="journal article" date="2021" name="PeerJ">
        <title>Extensive microbial diversity within the chicken gut microbiome revealed by metagenomics and culture.</title>
        <authorList>
            <person name="Gilroy R."/>
            <person name="Ravi A."/>
            <person name="Getino M."/>
            <person name="Pursley I."/>
            <person name="Horton D.L."/>
            <person name="Alikhan N.F."/>
            <person name="Baker D."/>
            <person name="Gharbi K."/>
            <person name="Hall N."/>
            <person name="Watson M."/>
            <person name="Adriaenssens E.M."/>
            <person name="Foster-Nyarko E."/>
            <person name="Jarju S."/>
            <person name="Secka A."/>
            <person name="Antonio M."/>
            <person name="Oren A."/>
            <person name="Chaudhuri R.R."/>
            <person name="La Ragione R."/>
            <person name="Hildebrand F."/>
            <person name="Pallen M.J."/>
        </authorList>
    </citation>
    <scope>NUCLEOTIDE SEQUENCE</scope>
    <source>
        <strain evidence="4">ChiBcec2-4451</strain>
    </source>
</reference>
<feature type="domain" description="LysM" evidence="3">
    <location>
        <begin position="475"/>
        <end position="522"/>
    </location>
</feature>
<reference evidence="4" key="1">
    <citation type="submission" date="2020-10" db="EMBL/GenBank/DDBJ databases">
        <authorList>
            <person name="Gilroy R."/>
        </authorList>
    </citation>
    <scope>NUCLEOTIDE SEQUENCE</scope>
    <source>
        <strain evidence="4">ChiBcec2-4451</strain>
    </source>
</reference>
<dbReference type="InterPro" id="IPR018392">
    <property type="entry name" value="LysM"/>
</dbReference>
<feature type="region of interest" description="Disordered" evidence="1">
    <location>
        <begin position="281"/>
        <end position="446"/>
    </location>
</feature>
<feature type="compositionally biased region" description="Polar residues" evidence="1">
    <location>
        <begin position="458"/>
        <end position="474"/>
    </location>
</feature>
<organism evidence="4 5">
    <name type="scientific">Candidatus Pullilachnospira stercoravium</name>
    <dbReference type="NCBI Taxonomy" id="2840913"/>
    <lineage>
        <taxon>Bacteria</taxon>
        <taxon>Bacillati</taxon>
        <taxon>Bacillota</taxon>
        <taxon>Clostridia</taxon>
        <taxon>Lachnospirales</taxon>
        <taxon>Lachnospiraceae</taxon>
        <taxon>Lachnospiraceae incertae sedis</taxon>
        <taxon>Candidatus Pullilachnospira</taxon>
    </lineage>
</organism>
<sequence>MIEIIYKEDQKKSGEKDRFFRIPNNIRQIGEIRGHQKIYIEDYAYTFLKKISRNGAGEGQAAILLGQYHWSEGCAYLFIRSALQIDDMEVSPDHLAFTDKVWGQIYEEEKKYFPDQEIVGWFVSLPGFNMEISEGMLKTHLNHFAGNDKTLFVMEPGEREEAFFLYEGGRLTRQPGFYIYYEKNEAMQAYMIEKSQNKSIEETEKIPDRAVVDFRKAVKDKKEKEQEAAAPAKKRVVWMTGACTAAAVLAVGITFFNSYQGMENTMGTLLEGNSSAGEDMAAAEAGAGVQENPDAAGQTDSAGEDTPAAETPQDAGVQEGASGADETAEDQSGQDTASLTDGAEAAGSSTGGSDGSGTAGSAADGSDGAGAADSAADGADGSGTVGSASAGADGSGTAGSAADGSDGTGTGDSASSSGNSGGTDSAGLTSSSDAADGTDAAASGGQSQVLISPEALNPDNTQQETTVSGSASGVRQYTIRRGDTLSSICEAQYGTIARIDEVCRLNGISPEDIIYAGQKILLPE</sequence>
<evidence type="ECO:0000313" key="4">
    <source>
        <dbReference type="EMBL" id="HIV13651.1"/>
    </source>
</evidence>
<name>A0A9D1NVL8_9FIRM</name>
<dbReference type="InterPro" id="IPR036779">
    <property type="entry name" value="LysM_dom_sf"/>
</dbReference>
<evidence type="ECO:0000256" key="2">
    <source>
        <dbReference type="SAM" id="Phobius"/>
    </source>
</evidence>
<dbReference type="PROSITE" id="PS51782">
    <property type="entry name" value="LYSM"/>
    <property type="match status" value="1"/>
</dbReference>
<evidence type="ECO:0000256" key="1">
    <source>
        <dbReference type="SAM" id="MobiDB-lite"/>
    </source>
</evidence>
<feature type="transmembrane region" description="Helical" evidence="2">
    <location>
        <begin position="236"/>
        <end position="256"/>
    </location>
</feature>
<dbReference type="AlphaFoldDB" id="A0A9D1NVL8"/>
<feature type="compositionally biased region" description="Polar residues" evidence="1">
    <location>
        <begin position="330"/>
        <end position="339"/>
    </location>
</feature>
<dbReference type="SUPFAM" id="SSF54106">
    <property type="entry name" value="LysM domain"/>
    <property type="match status" value="1"/>
</dbReference>
<dbReference type="CDD" id="cd00118">
    <property type="entry name" value="LysM"/>
    <property type="match status" value="1"/>
</dbReference>
<keyword evidence="2" id="KW-1133">Transmembrane helix</keyword>
<keyword evidence="2" id="KW-0812">Transmembrane</keyword>
<evidence type="ECO:0000259" key="3">
    <source>
        <dbReference type="PROSITE" id="PS51782"/>
    </source>
</evidence>
<gene>
    <name evidence="4" type="ORF">IAA63_11000</name>
</gene>
<evidence type="ECO:0000313" key="5">
    <source>
        <dbReference type="Proteomes" id="UP000886723"/>
    </source>
</evidence>